<accession>A0A7J7IE25</accession>
<sequence length="144" mass="16491">MLWRFDRKLQRECATLRDPWGDSTERRCCESVSEGRLDIAGTCLSRTAHLSIELQNRPPGKSPQRIVRTGFLVVKARQLFLRQAVRDSWLQFAANIMIQDQPPRLYIVLQAANPERDASVPRAIDEGCTADGRLFRVSPWQKAL</sequence>
<protein>
    <submittedName>
        <fullName evidence="1">Uncharacterized protein</fullName>
    </submittedName>
</protein>
<organism evidence="1 2">
    <name type="scientific">Cyanidiococcus yangmingshanensis</name>
    <dbReference type="NCBI Taxonomy" id="2690220"/>
    <lineage>
        <taxon>Eukaryota</taxon>
        <taxon>Rhodophyta</taxon>
        <taxon>Bangiophyceae</taxon>
        <taxon>Cyanidiales</taxon>
        <taxon>Cyanidiaceae</taxon>
        <taxon>Cyanidiococcus</taxon>
    </lineage>
</organism>
<dbReference type="AlphaFoldDB" id="A0A7J7IE25"/>
<proteinExistence type="predicted"/>
<dbReference type="Proteomes" id="UP000530660">
    <property type="component" value="Unassembled WGS sequence"/>
</dbReference>
<name>A0A7J7IE25_9RHOD</name>
<evidence type="ECO:0000313" key="2">
    <source>
        <dbReference type="Proteomes" id="UP000530660"/>
    </source>
</evidence>
<gene>
    <name evidence="1" type="ORF">F1559_002356</name>
</gene>
<dbReference type="EMBL" id="VWRR01000015">
    <property type="protein sequence ID" value="KAF6001278.1"/>
    <property type="molecule type" value="Genomic_DNA"/>
</dbReference>
<reference evidence="1 2" key="1">
    <citation type="journal article" date="2020" name="J. Phycol.">
        <title>Comparative genome analysis reveals Cyanidiococcus gen. nov., a new extremophilic red algal genus sister to Cyanidioschyzon (Cyanidioschyzonaceae, Rhodophyta).</title>
        <authorList>
            <person name="Liu S.-L."/>
            <person name="Chiang Y.-R."/>
            <person name="Yoon H.S."/>
            <person name="Fu H.-Y."/>
        </authorList>
    </citation>
    <scope>NUCLEOTIDE SEQUENCE [LARGE SCALE GENOMIC DNA]</scope>
    <source>
        <strain evidence="1 2">THAL066</strain>
    </source>
</reference>
<comment type="caution">
    <text evidence="1">The sequence shown here is derived from an EMBL/GenBank/DDBJ whole genome shotgun (WGS) entry which is preliminary data.</text>
</comment>
<evidence type="ECO:0000313" key="1">
    <source>
        <dbReference type="EMBL" id="KAF6001278.1"/>
    </source>
</evidence>
<keyword evidence="2" id="KW-1185">Reference proteome</keyword>